<evidence type="ECO:0000313" key="11">
    <source>
        <dbReference type="Proteomes" id="UP000001811"/>
    </source>
</evidence>
<feature type="region of interest" description="Disordered" evidence="8">
    <location>
        <begin position="168"/>
        <end position="188"/>
    </location>
</feature>
<dbReference type="OrthoDB" id="444945at2759"/>
<dbReference type="PRINTS" id="PR00326">
    <property type="entry name" value="GTP1OBG"/>
</dbReference>
<comment type="subcellular location">
    <subcellularLocation>
        <location evidence="1 7">Nucleus</location>
        <location evidence="1 7">Nucleolus</location>
    </subcellularLocation>
</comment>
<feature type="compositionally biased region" description="Basic and acidic residues" evidence="8">
    <location>
        <begin position="491"/>
        <end position="514"/>
    </location>
</feature>
<dbReference type="Proteomes" id="UP000001811">
    <property type="component" value="Unplaced"/>
</dbReference>
<proteinExistence type="inferred from homology"/>
<evidence type="ECO:0000256" key="4">
    <source>
        <dbReference type="ARBA" id="ARBA00023242"/>
    </source>
</evidence>
<dbReference type="FunFam" id="3.40.50.300:FF:000559">
    <property type="entry name" value="Nuclear/nucleolar GTPase 2"/>
    <property type="match status" value="1"/>
</dbReference>
<dbReference type="InterPro" id="IPR050755">
    <property type="entry name" value="TRAFAC_YlqF/YawG_RiboMat"/>
</dbReference>
<dbReference type="InterPro" id="IPR027417">
    <property type="entry name" value="P-loop_NTPase"/>
</dbReference>
<evidence type="ECO:0000256" key="6">
    <source>
        <dbReference type="ARBA" id="ARBA00065814"/>
    </source>
</evidence>
<feature type="region of interest" description="Disordered" evidence="8">
    <location>
        <begin position="557"/>
        <end position="598"/>
    </location>
</feature>
<dbReference type="InterPro" id="IPR023179">
    <property type="entry name" value="GTP-bd_ortho_bundle_sf"/>
</dbReference>
<keyword evidence="3 7" id="KW-0342">GTP-binding</keyword>
<sequence length="738" mass="83868">MVKPKYKGRSTINPSKASTNPDRVQGPGGQNMRDRATIRRLNMYRQKERRNSRGKVIKPLQYQSTVASGTVARVEPNIKWFGNTRVIKQSSLQKFQEEMEAVMKDPYKVVMKQSKLPMSLLHDRIQPHNAKVHILDTESFETTFGPKSQRKRPNLAASDMQSLVENAELSTESYDQGKDRDLVNEDTGVRNEAQEEIYKKGQSKRIWGELYKVIDSSDVVVQVLDARDPMGTRSPHIETYLKKEKPWKHLIFVLNKCDLVPTWATKRWVAVLSQDYPTLAFHASLTNPFGKGAFIQLLRQFGKLHTDKKQISVGFIGYPNVGKSSVINTLRSKKVCNVAPIAGETKVWQYITLMRRIFLIDCPGVVYPSEDSETDIVLKGVVQVEKIKTPEDHVGAVLERAKPEYISKTYKIDSWENAEDFLEKLAFRTGKLLKGGEPDLQTVGKMVLNDWQRGRIPFFVKPPNAEPPAAPQQHRPSSPLDAAVETPQNDPEERTPEASSKGLERVTENEKEGAGHCTVSSEMQEILARVRQNFGKINVVPQFSGDDLVPVEMSELDEELESLSAGEEEEEEELEQPGVDEEEPCQEPQGEPVGSNTKAVLKALDEKIAKYQKFLNKAKAKKFSAVRISKGLSEMVFAKSEEQRKTSQEAEDAGEAPTNKGKKRKAQRDEECSDKTRRTLTCRERRRAARQQQSKKVGVRYYDTHNVKNRNRNKKKTSDSEGQGQRQRQRHKAFRHKQ</sequence>
<comment type="subunit">
    <text evidence="6">Interacts with LYAR and RPL23A. Interacts with the nuclear importin-beta receptor and, at a lower extent, with importin-alpha.</text>
</comment>
<dbReference type="CDD" id="cd01858">
    <property type="entry name" value="NGP_1"/>
    <property type="match status" value="1"/>
</dbReference>
<dbReference type="GO" id="GO:0005525">
    <property type="term" value="F:GTP binding"/>
    <property type="evidence" value="ECO:0007669"/>
    <property type="project" value="UniProtKB-KW"/>
</dbReference>
<feature type="compositionally biased region" description="Acidic residues" evidence="8">
    <location>
        <begin position="557"/>
        <end position="585"/>
    </location>
</feature>
<dbReference type="InterPro" id="IPR012971">
    <property type="entry name" value="NOG2_N_dom"/>
</dbReference>
<dbReference type="PANTHER" id="PTHR11089">
    <property type="entry name" value="GTP-BINDING PROTEIN-RELATED"/>
    <property type="match status" value="1"/>
</dbReference>
<reference evidence="10 11" key="1">
    <citation type="journal article" date="2011" name="Nature">
        <title>A high-resolution map of human evolutionary constraint using 29 mammals.</title>
        <authorList>
            <person name="Lindblad-Toh K."/>
            <person name="Garber M."/>
            <person name="Zuk O."/>
            <person name="Lin M.F."/>
            <person name="Parker B.J."/>
            <person name="Washietl S."/>
            <person name="Kheradpour P."/>
            <person name="Ernst J."/>
            <person name="Jordan G."/>
            <person name="Mauceli E."/>
            <person name="Ward L.D."/>
            <person name="Lowe C.B."/>
            <person name="Holloway A.K."/>
            <person name="Clamp M."/>
            <person name="Gnerre S."/>
            <person name="Alfoldi J."/>
            <person name="Beal K."/>
            <person name="Chang J."/>
            <person name="Clawson H."/>
            <person name="Cuff J."/>
            <person name="Di Palma F."/>
            <person name="Fitzgerald S."/>
            <person name="Flicek P."/>
            <person name="Guttman M."/>
            <person name="Hubisz M.J."/>
            <person name="Jaffe D.B."/>
            <person name="Jungreis I."/>
            <person name="Kent W.J."/>
            <person name="Kostka D."/>
            <person name="Lara M."/>
            <person name="Martins A.L."/>
            <person name="Massingham T."/>
            <person name="Moltke I."/>
            <person name="Raney B.J."/>
            <person name="Rasmussen M.D."/>
            <person name="Robinson J."/>
            <person name="Stark A."/>
            <person name="Vilella A.J."/>
            <person name="Wen J."/>
            <person name="Xie X."/>
            <person name="Zody M.C."/>
            <person name="Baldwin J."/>
            <person name="Bloom T."/>
            <person name="Chin C.W."/>
            <person name="Heiman D."/>
            <person name="Nicol R."/>
            <person name="Nusbaum C."/>
            <person name="Young S."/>
            <person name="Wilkinson J."/>
            <person name="Worley K.C."/>
            <person name="Kovar C.L."/>
            <person name="Muzny D.M."/>
            <person name="Gibbs R.A."/>
            <person name="Cree A."/>
            <person name="Dihn H.H."/>
            <person name="Fowler G."/>
            <person name="Jhangiani S."/>
            <person name="Joshi V."/>
            <person name="Lee S."/>
            <person name="Lewis L.R."/>
            <person name="Nazareth L.V."/>
            <person name="Okwuonu G."/>
            <person name="Santibanez J."/>
            <person name="Warren W.C."/>
            <person name="Mardis E.R."/>
            <person name="Weinstock G.M."/>
            <person name="Wilson R.K."/>
            <person name="Delehaunty K."/>
            <person name="Dooling D."/>
            <person name="Fronik C."/>
            <person name="Fulton L."/>
            <person name="Fulton B."/>
            <person name="Graves T."/>
            <person name="Minx P."/>
            <person name="Sodergren E."/>
            <person name="Birney E."/>
            <person name="Margulies E.H."/>
            <person name="Herrero J."/>
            <person name="Green E.D."/>
            <person name="Haussler D."/>
            <person name="Siepel A."/>
            <person name="Goldman N."/>
            <person name="Pollard K.S."/>
            <person name="Pedersen J.S."/>
            <person name="Lander E.S."/>
            <person name="Kellis M."/>
        </authorList>
    </citation>
    <scope>NUCLEOTIDE SEQUENCE [LARGE SCALE GENOMIC DNA]</scope>
    <source>
        <strain evidence="11">Thorbecke</strain>
    </source>
</reference>
<dbReference type="CTD" id="29889"/>
<feature type="compositionally biased region" description="Polar residues" evidence="8">
    <location>
        <begin position="10"/>
        <end position="22"/>
    </location>
</feature>
<dbReference type="FunCoup" id="A0A5F9DHV2">
    <property type="interactions" value="1202"/>
</dbReference>
<evidence type="ECO:0000256" key="5">
    <source>
        <dbReference type="ARBA" id="ARBA00054763"/>
    </source>
</evidence>
<dbReference type="PaxDb" id="9986-ENSOCUP00000009359"/>
<feature type="region of interest" description="Disordered" evidence="8">
    <location>
        <begin position="634"/>
        <end position="738"/>
    </location>
</feature>
<dbReference type="AlphaFoldDB" id="A0A5F9DHV2"/>
<feature type="compositionally biased region" description="Basic and acidic residues" evidence="8">
    <location>
        <begin position="667"/>
        <end position="683"/>
    </location>
</feature>
<gene>
    <name evidence="10" type="primary">GNL2</name>
</gene>
<keyword evidence="4 7" id="KW-0539">Nucleus</keyword>
<dbReference type="PANTHER" id="PTHR11089:SF9">
    <property type="entry name" value="NUCLEOLAR GTP-BINDING PROTEIN 2"/>
    <property type="match status" value="1"/>
</dbReference>
<evidence type="ECO:0000313" key="10">
    <source>
        <dbReference type="Ensembl" id="ENSOCUP00000045192.1"/>
    </source>
</evidence>
<dbReference type="FunFam" id="1.10.1580.10:FF:000001">
    <property type="entry name" value="Nucleolar GTP-binding protein 2"/>
    <property type="match status" value="1"/>
</dbReference>
<organism evidence="10 11">
    <name type="scientific">Oryctolagus cuniculus</name>
    <name type="common">Rabbit</name>
    <dbReference type="NCBI Taxonomy" id="9986"/>
    <lineage>
        <taxon>Eukaryota</taxon>
        <taxon>Metazoa</taxon>
        <taxon>Chordata</taxon>
        <taxon>Craniata</taxon>
        <taxon>Vertebrata</taxon>
        <taxon>Euteleostomi</taxon>
        <taxon>Mammalia</taxon>
        <taxon>Eutheria</taxon>
        <taxon>Euarchontoglires</taxon>
        <taxon>Glires</taxon>
        <taxon>Lagomorpha</taxon>
        <taxon>Leporidae</taxon>
        <taxon>Oryctolagus</taxon>
    </lineage>
</organism>
<dbReference type="Gene3D" id="3.40.50.300">
    <property type="entry name" value="P-loop containing nucleotide triphosphate hydrolases"/>
    <property type="match status" value="1"/>
</dbReference>
<feature type="compositionally biased region" description="Basic residues" evidence="8">
    <location>
        <begin position="727"/>
        <end position="738"/>
    </location>
</feature>
<evidence type="ECO:0000256" key="1">
    <source>
        <dbReference type="ARBA" id="ARBA00004604"/>
    </source>
</evidence>
<reference evidence="10" key="2">
    <citation type="submission" date="2025-08" db="UniProtKB">
        <authorList>
            <consortium name="Ensembl"/>
        </authorList>
    </citation>
    <scope>IDENTIFICATION</scope>
    <source>
        <strain evidence="10">Thorbecke</strain>
    </source>
</reference>
<feature type="compositionally biased region" description="Basic and acidic residues" evidence="8">
    <location>
        <begin position="639"/>
        <end position="648"/>
    </location>
</feature>
<dbReference type="InParanoid" id="A0A5F9DHV2"/>
<comment type="similarity">
    <text evidence="7">Belongs to the TRAFAC class YlqF/YawG GTPase family. NOG2 subfamily.</text>
</comment>
<dbReference type="Pfam" id="PF01926">
    <property type="entry name" value="MMR_HSR1"/>
    <property type="match status" value="1"/>
</dbReference>
<accession>A0A5F9DHV2</accession>
<feature type="region of interest" description="Disordered" evidence="8">
    <location>
        <begin position="458"/>
        <end position="518"/>
    </location>
</feature>
<dbReference type="Gene3D" id="1.10.1580.10">
    <property type="match status" value="1"/>
</dbReference>
<dbReference type="Pfam" id="PF08153">
    <property type="entry name" value="NGP1NT"/>
    <property type="match status" value="1"/>
</dbReference>
<evidence type="ECO:0000256" key="7">
    <source>
        <dbReference type="RuleBase" id="RU364023"/>
    </source>
</evidence>
<dbReference type="PROSITE" id="PS51721">
    <property type="entry name" value="G_CP"/>
    <property type="match status" value="1"/>
</dbReference>
<dbReference type="SUPFAM" id="SSF52540">
    <property type="entry name" value="P-loop containing nucleoside triphosphate hydrolases"/>
    <property type="match status" value="1"/>
</dbReference>
<dbReference type="Ensembl" id="ENSOCUT00000039185.1">
    <property type="protein sequence ID" value="ENSOCUP00000045192.1"/>
    <property type="gene ID" value="ENSOCUG00000010877.4"/>
</dbReference>
<name>A0A5F9DHV2_RABIT</name>
<dbReference type="InterPro" id="IPR006073">
    <property type="entry name" value="GTP-bd"/>
</dbReference>
<dbReference type="GO" id="GO:0005730">
    <property type="term" value="C:nucleolus"/>
    <property type="evidence" value="ECO:0007669"/>
    <property type="project" value="UniProtKB-SubCell"/>
</dbReference>
<evidence type="ECO:0000256" key="2">
    <source>
        <dbReference type="ARBA" id="ARBA00022741"/>
    </source>
</evidence>
<keyword evidence="2 7" id="KW-0547">Nucleotide-binding</keyword>
<feature type="domain" description="CP-type G" evidence="9">
    <location>
        <begin position="207"/>
        <end position="368"/>
    </location>
</feature>
<evidence type="ECO:0000259" key="9">
    <source>
        <dbReference type="PROSITE" id="PS51721"/>
    </source>
</evidence>
<protein>
    <recommendedName>
        <fullName evidence="7">Nucleolar GTP-binding protein 2</fullName>
    </recommendedName>
</protein>
<comment type="function">
    <text evidence="5">GTPase that associates with pre-60S ribosomal subunits in the nucleolus and is required for their nuclear export and maturation. May promote cell proliferation possibly by increasing p53/TP53 protein levels, and consequently those of its downstream product CDKN1A/p21, and decreasing RPL23A protein levels.</text>
</comment>
<dbReference type="Bgee" id="ENSOCUG00000010877">
    <property type="expression patterns" value="Expressed in testis and 16 other cell types or tissues"/>
</dbReference>
<dbReference type="GeneTree" id="ENSGT00810000125524"/>
<dbReference type="KEGG" id="ocu:100354071"/>
<evidence type="ECO:0000256" key="3">
    <source>
        <dbReference type="ARBA" id="ARBA00023134"/>
    </source>
</evidence>
<keyword evidence="11" id="KW-1185">Reference proteome</keyword>
<dbReference type="InterPro" id="IPR024929">
    <property type="entry name" value="GNL2_CP_dom"/>
</dbReference>
<dbReference type="GeneID" id="100354071"/>
<evidence type="ECO:0000256" key="8">
    <source>
        <dbReference type="SAM" id="MobiDB-lite"/>
    </source>
</evidence>
<feature type="region of interest" description="Disordered" evidence="8">
    <location>
        <begin position="1"/>
        <end position="33"/>
    </location>
</feature>
<dbReference type="STRING" id="9986.ENSOCUP00000045192"/>
<feature type="compositionally biased region" description="Basic and acidic residues" evidence="8">
    <location>
        <begin position="175"/>
        <end position="188"/>
    </location>
</feature>
<dbReference type="InterPro" id="IPR030378">
    <property type="entry name" value="G_CP_dom"/>
</dbReference>
<dbReference type="SMR" id="A0A5F9DHV2"/>
<reference evidence="10" key="3">
    <citation type="submission" date="2025-09" db="UniProtKB">
        <authorList>
            <consortium name="Ensembl"/>
        </authorList>
    </citation>
    <scope>IDENTIFICATION</scope>
    <source>
        <strain evidence="10">Thorbecke</strain>
    </source>
</reference>